<evidence type="ECO:0000313" key="3">
    <source>
        <dbReference type="EMBL" id="GAA4323308.1"/>
    </source>
</evidence>
<evidence type="ECO:0000259" key="2">
    <source>
        <dbReference type="PROSITE" id="PS51857"/>
    </source>
</evidence>
<evidence type="ECO:0000313" key="4">
    <source>
        <dbReference type="Proteomes" id="UP001500582"/>
    </source>
</evidence>
<protein>
    <submittedName>
        <fullName evidence="3">Cold shock domain-containing protein</fullName>
    </submittedName>
</protein>
<feature type="compositionally biased region" description="Basic residues" evidence="1">
    <location>
        <begin position="13"/>
        <end position="22"/>
    </location>
</feature>
<name>A0ABP8GF81_9SPHI</name>
<feature type="region of interest" description="Disordered" evidence="1">
    <location>
        <begin position="1"/>
        <end position="38"/>
    </location>
</feature>
<dbReference type="InterPro" id="IPR012340">
    <property type="entry name" value="NA-bd_OB-fold"/>
</dbReference>
<dbReference type="Proteomes" id="UP001500582">
    <property type="component" value="Unassembled WGS sequence"/>
</dbReference>
<comment type="caution">
    <text evidence="3">The sequence shown here is derived from an EMBL/GenBank/DDBJ whole genome shotgun (WGS) entry which is preliminary data.</text>
</comment>
<dbReference type="SUPFAM" id="SSF50249">
    <property type="entry name" value="Nucleic acid-binding proteins"/>
    <property type="match status" value="1"/>
</dbReference>
<dbReference type="RefSeq" id="WP_345211336.1">
    <property type="nucleotide sequence ID" value="NZ_BAABFT010000005.1"/>
</dbReference>
<organism evidence="3 4">
    <name type="scientific">Mucilaginibacter gynuensis</name>
    <dbReference type="NCBI Taxonomy" id="1302236"/>
    <lineage>
        <taxon>Bacteria</taxon>
        <taxon>Pseudomonadati</taxon>
        <taxon>Bacteroidota</taxon>
        <taxon>Sphingobacteriia</taxon>
        <taxon>Sphingobacteriales</taxon>
        <taxon>Sphingobacteriaceae</taxon>
        <taxon>Mucilaginibacter</taxon>
    </lineage>
</organism>
<feature type="domain" description="CSD" evidence="2">
    <location>
        <begin position="87"/>
        <end position="148"/>
    </location>
</feature>
<gene>
    <name evidence="3" type="ORF">GCM10023149_24170</name>
</gene>
<dbReference type="EMBL" id="BAABFT010000005">
    <property type="protein sequence ID" value="GAA4323308.1"/>
    <property type="molecule type" value="Genomic_DNA"/>
</dbReference>
<dbReference type="InterPro" id="IPR050181">
    <property type="entry name" value="Cold_shock_domain"/>
</dbReference>
<dbReference type="Gene3D" id="2.40.50.140">
    <property type="entry name" value="Nucleic acid-binding proteins"/>
    <property type="match status" value="1"/>
</dbReference>
<dbReference type="PRINTS" id="PR00050">
    <property type="entry name" value="COLDSHOCK"/>
</dbReference>
<accession>A0ABP8GF81</accession>
<dbReference type="Pfam" id="PF00313">
    <property type="entry name" value="CSD"/>
    <property type="match status" value="1"/>
</dbReference>
<evidence type="ECO:0000256" key="1">
    <source>
        <dbReference type="SAM" id="MobiDB-lite"/>
    </source>
</evidence>
<feature type="compositionally biased region" description="Basic and acidic residues" evidence="1">
    <location>
        <begin position="23"/>
        <end position="33"/>
    </location>
</feature>
<dbReference type="PROSITE" id="PS51857">
    <property type="entry name" value="CSD_2"/>
    <property type="match status" value="1"/>
</dbReference>
<reference evidence="4" key="1">
    <citation type="journal article" date="2019" name="Int. J. Syst. Evol. Microbiol.">
        <title>The Global Catalogue of Microorganisms (GCM) 10K type strain sequencing project: providing services to taxonomists for standard genome sequencing and annotation.</title>
        <authorList>
            <consortium name="The Broad Institute Genomics Platform"/>
            <consortium name="The Broad Institute Genome Sequencing Center for Infectious Disease"/>
            <person name="Wu L."/>
            <person name="Ma J."/>
        </authorList>
    </citation>
    <scope>NUCLEOTIDE SEQUENCE [LARGE SCALE GENOMIC DNA]</scope>
    <source>
        <strain evidence="4">JCM 17705</strain>
    </source>
</reference>
<dbReference type="SMART" id="SM00357">
    <property type="entry name" value="CSP"/>
    <property type="match status" value="1"/>
</dbReference>
<sequence>MGRSTETFTKKEREKKKLKKQKDKQEKANDRKSQAVKGKGLEDMMAYVDANGNITSVRQELGNRQNVLAEDIQIGTPKQEDIEVETVRNGILNHFNDSKGYGFIRDVKTQESVFVHINAMTEEINLNDKVNFEVEQGQKGLTAVKVKKGHI</sequence>
<dbReference type="InterPro" id="IPR002059">
    <property type="entry name" value="CSP_DNA-bd"/>
</dbReference>
<keyword evidence="4" id="KW-1185">Reference proteome</keyword>
<dbReference type="InterPro" id="IPR011129">
    <property type="entry name" value="CSD"/>
</dbReference>
<proteinExistence type="predicted"/>
<dbReference type="CDD" id="cd04458">
    <property type="entry name" value="CSP_CDS"/>
    <property type="match status" value="1"/>
</dbReference>
<dbReference type="PANTHER" id="PTHR11544">
    <property type="entry name" value="COLD SHOCK DOMAIN CONTAINING PROTEINS"/>
    <property type="match status" value="1"/>
</dbReference>